<feature type="repeat" description="TPR" evidence="1">
    <location>
        <begin position="95"/>
        <end position="128"/>
    </location>
</feature>
<name>A0ABW2Z3Y0_9SPHI</name>
<dbReference type="SMART" id="SM00028">
    <property type="entry name" value="TPR"/>
    <property type="match status" value="4"/>
</dbReference>
<dbReference type="RefSeq" id="WP_377102593.1">
    <property type="nucleotide sequence ID" value="NZ_JBHTHU010000022.1"/>
</dbReference>
<proteinExistence type="predicted"/>
<keyword evidence="4" id="KW-1185">Reference proteome</keyword>
<dbReference type="Gene3D" id="1.25.40.10">
    <property type="entry name" value="Tetratricopeptide repeat domain"/>
    <property type="match status" value="2"/>
</dbReference>
<dbReference type="PROSITE" id="PS50005">
    <property type="entry name" value="TPR"/>
    <property type="match status" value="2"/>
</dbReference>
<gene>
    <name evidence="3" type="ORF">ACFQZS_18940</name>
</gene>
<evidence type="ECO:0000313" key="3">
    <source>
        <dbReference type="EMBL" id="MFD0752238.1"/>
    </source>
</evidence>
<dbReference type="Proteomes" id="UP001596958">
    <property type="component" value="Unassembled WGS sequence"/>
</dbReference>
<protein>
    <submittedName>
        <fullName evidence="3">Tetratricopeptide repeat protein</fullName>
    </submittedName>
</protein>
<dbReference type="SUPFAM" id="SSF48452">
    <property type="entry name" value="TPR-like"/>
    <property type="match status" value="1"/>
</dbReference>
<organism evidence="3 4">
    <name type="scientific">Mucilaginibacter calamicampi</name>
    <dbReference type="NCBI Taxonomy" id="1302352"/>
    <lineage>
        <taxon>Bacteria</taxon>
        <taxon>Pseudomonadati</taxon>
        <taxon>Bacteroidota</taxon>
        <taxon>Sphingobacteriia</taxon>
        <taxon>Sphingobacteriales</taxon>
        <taxon>Sphingobacteriaceae</taxon>
        <taxon>Mucilaginibacter</taxon>
    </lineage>
</organism>
<keyword evidence="1" id="KW-0802">TPR repeat</keyword>
<evidence type="ECO:0000256" key="2">
    <source>
        <dbReference type="SAM" id="SignalP"/>
    </source>
</evidence>
<feature type="chain" id="PRO_5045811208" evidence="2">
    <location>
        <begin position="23"/>
        <end position="336"/>
    </location>
</feature>
<feature type="repeat" description="TPR" evidence="1">
    <location>
        <begin position="26"/>
        <end position="59"/>
    </location>
</feature>
<keyword evidence="2" id="KW-0732">Signal</keyword>
<dbReference type="EMBL" id="JBHTHU010000022">
    <property type="protein sequence ID" value="MFD0752238.1"/>
    <property type="molecule type" value="Genomic_DNA"/>
</dbReference>
<dbReference type="Pfam" id="PF14559">
    <property type="entry name" value="TPR_19"/>
    <property type="match status" value="1"/>
</dbReference>
<accession>A0ABW2Z3Y0</accession>
<feature type="signal peptide" evidence="2">
    <location>
        <begin position="1"/>
        <end position="22"/>
    </location>
</feature>
<reference evidence="4" key="1">
    <citation type="journal article" date="2019" name="Int. J. Syst. Evol. Microbiol.">
        <title>The Global Catalogue of Microorganisms (GCM) 10K type strain sequencing project: providing services to taxonomists for standard genome sequencing and annotation.</title>
        <authorList>
            <consortium name="The Broad Institute Genomics Platform"/>
            <consortium name="The Broad Institute Genome Sequencing Center for Infectious Disease"/>
            <person name="Wu L."/>
            <person name="Ma J."/>
        </authorList>
    </citation>
    <scope>NUCLEOTIDE SEQUENCE [LARGE SCALE GENOMIC DNA]</scope>
    <source>
        <strain evidence="4">CCUG 63418</strain>
    </source>
</reference>
<evidence type="ECO:0000256" key="1">
    <source>
        <dbReference type="PROSITE-ProRule" id="PRU00339"/>
    </source>
</evidence>
<dbReference type="InterPro" id="IPR019734">
    <property type="entry name" value="TPR_rpt"/>
</dbReference>
<evidence type="ECO:0000313" key="4">
    <source>
        <dbReference type="Proteomes" id="UP001596958"/>
    </source>
</evidence>
<dbReference type="InterPro" id="IPR011990">
    <property type="entry name" value="TPR-like_helical_dom_sf"/>
</dbReference>
<sequence length="336" mass="36772">MQTVFKPLLTAFLVFCSTIIFAQGKEAALLSEGLELQKAGKHAEAASKFKEVLQTEPDNAAANYQLAFSLVAVKNGNEAIPYAEKVTNTNSNYTAAAYSLLGGIYDASAQAAKAITVYSEGLKKFPTDQNMWFNIGLAFFRDKQYAEAEKAAIEAIKLAVEHANSQRLYALVAFHQNKRMNALLGLCSFLLTDPNSPRAEEAYTNIQSILKGGVLKGADTKELSTAEAKEAAIFNAGITTVINSTAAQKLSGVPLLEYQLKNIFVFAWQATAKKADKSFFDKFFVSYFYKLAQSNNAEALSQLINKNADGAAYEKWRQNNASKVSAFDEWVNGTPR</sequence>
<dbReference type="Pfam" id="PF13432">
    <property type="entry name" value="TPR_16"/>
    <property type="match status" value="1"/>
</dbReference>
<comment type="caution">
    <text evidence="3">The sequence shown here is derived from an EMBL/GenBank/DDBJ whole genome shotgun (WGS) entry which is preliminary data.</text>
</comment>